<feature type="signal peptide" evidence="1">
    <location>
        <begin position="1"/>
        <end position="27"/>
    </location>
</feature>
<dbReference type="EC" id="3.5.1.28" evidence="2"/>
<name>A0A377PCJ9_HAFAL</name>
<dbReference type="EMBL" id="UGHP01000001">
    <property type="protein sequence ID" value="STQ78518.1"/>
    <property type="molecule type" value="Genomic_DNA"/>
</dbReference>
<dbReference type="GO" id="GO:0008745">
    <property type="term" value="F:N-acetylmuramoyl-L-alanine amidase activity"/>
    <property type="evidence" value="ECO:0007669"/>
    <property type="project" value="UniProtKB-EC"/>
</dbReference>
<evidence type="ECO:0000313" key="2">
    <source>
        <dbReference type="EMBL" id="STQ78518.1"/>
    </source>
</evidence>
<feature type="chain" id="PRO_5016937346" evidence="1">
    <location>
        <begin position="28"/>
        <end position="67"/>
    </location>
</feature>
<sequence>MMRMWKRICTVTWLGLLGLLFSGVLSAAQLTNIQVSNGKNEARVTLSFNGTPSLYFFFPAQFKSGAG</sequence>
<dbReference type="Proteomes" id="UP000254821">
    <property type="component" value="Unassembled WGS sequence"/>
</dbReference>
<evidence type="ECO:0000313" key="3">
    <source>
        <dbReference type="Proteomes" id="UP000254821"/>
    </source>
</evidence>
<proteinExistence type="predicted"/>
<keyword evidence="2" id="KW-0378">Hydrolase</keyword>
<accession>A0A377PCJ9</accession>
<keyword evidence="1" id="KW-0732">Signal</keyword>
<gene>
    <name evidence="2" type="primary">amiB_1</name>
    <name evidence="2" type="ORF">NCTC8105_00545</name>
</gene>
<organism evidence="2 3">
    <name type="scientific">Hafnia alvei</name>
    <dbReference type="NCBI Taxonomy" id="569"/>
    <lineage>
        <taxon>Bacteria</taxon>
        <taxon>Pseudomonadati</taxon>
        <taxon>Pseudomonadota</taxon>
        <taxon>Gammaproteobacteria</taxon>
        <taxon>Enterobacterales</taxon>
        <taxon>Hafniaceae</taxon>
        <taxon>Hafnia</taxon>
    </lineage>
</organism>
<reference evidence="2 3" key="1">
    <citation type="submission" date="2018-06" db="EMBL/GenBank/DDBJ databases">
        <authorList>
            <consortium name="Pathogen Informatics"/>
            <person name="Doyle S."/>
        </authorList>
    </citation>
    <scope>NUCLEOTIDE SEQUENCE [LARGE SCALE GENOMIC DNA]</scope>
    <source>
        <strain evidence="2 3">NCTC8105</strain>
    </source>
</reference>
<protein>
    <submittedName>
        <fullName evidence="2">N-acetylmuramoyl-L-alanine amidase AmiB</fullName>
        <ecNumber evidence="2">3.5.1.28</ecNumber>
    </submittedName>
</protein>
<dbReference type="AlphaFoldDB" id="A0A377PCJ9"/>
<evidence type="ECO:0000256" key="1">
    <source>
        <dbReference type="SAM" id="SignalP"/>
    </source>
</evidence>